<dbReference type="KEGG" id="alq:C7Y71_005835"/>
<reference evidence="2 3" key="1">
    <citation type="submission" date="2018-11" db="EMBL/GenBank/DDBJ databases">
        <authorList>
            <person name="Na S.W."/>
            <person name="Baik M."/>
        </authorList>
    </citation>
    <scope>NUCLEOTIDE SEQUENCE [LARGE SCALE GENOMIC DNA]</scope>
    <source>
        <strain evidence="2 3">E39</strain>
    </source>
</reference>
<evidence type="ECO:0000313" key="2">
    <source>
        <dbReference type="EMBL" id="QFQ12571.1"/>
    </source>
</evidence>
<evidence type="ECO:0000313" key="3">
    <source>
        <dbReference type="Proteomes" id="UP000249375"/>
    </source>
</evidence>
<keyword evidence="3" id="KW-1185">Reference proteome</keyword>
<protein>
    <submittedName>
        <fullName evidence="2">Glycosyltransferase</fullName>
    </submittedName>
</protein>
<keyword evidence="2" id="KW-0808">Transferase</keyword>
<dbReference type="Proteomes" id="UP000249375">
    <property type="component" value="Chromosome"/>
</dbReference>
<dbReference type="InterPro" id="IPR001296">
    <property type="entry name" value="Glyco_trans_1"/>
</dbReference>
<accession>A0A5P8E6G2</accession>
<dbReference type="Gene3D" id="3.40.50.2000">
    <property type="entry name" value="Glycogen Phosphorylase B"/>
    <property type="match status" value="2"/>
</dbReference>
<dbReference type="PANTHER" id="PTHR12526">
    <property type="entry name" value="GLYCOSYLTRANSFERASE"/>
    <property type="match status" value="1"/>
</dbReference>
<dbReference type="CDD" id="cd03801">
    <property type="entry name" value="GT4_PimA-like"/>
    <property type="match status" value="1"/>
</dbReference>
<sequence>MFMKKILVIDNSAMLREGDRYVCHGGIGSFSEELRDCGNNVKLFQMSIPNKGTISTFDIEEHGLQFAHVKRGKNKILTYLKLFFKGTIELFRHDFVYFYYPSSLRLLTVICAIFRKRYGLYVRGMVGIDDKISHFLYRHADIVLTGTDLFTHNIQAQTKKAVVETIKPMVDLSEDDLCRRTHTAKPTYNVSFLARLDLEKGLIELLEATRRLTDNADIPDFHLNIYGDGTPTEIIRQKINELKLNDRVTMHGRVEGKENVLAALRKADIYILPTYHEGFPRTLYEAMMSGAPIITTLVGGIPGLMKDGHNCLEIKPRSADSIEEVLGRFLTNYTDLANDLTENGYNTVLPIFDKNRPTHAAQLHRLIHRND</sequence>
<evidence type="ECO:0000259" key="1">
    <source>
        <dbReference type="Pfam" id="PF00534"/>
    </source>
</evidence>
<dbReference type="SUPFAM" id="SSF53756">
    <property type="entry name" value="UDP-Glycosyltransferase/glycogen phosphorylase"/>
    <property type="match status" value="1"/>
</dbReference>
<proteinExistence type="predicted"/>
<name>A0A5P8E6G2_9BACT</name>
<organism evidence="2 3">
    <name type="scientific">Pseudoprevotella muciniphila</name>
    <dbReference type="NCBI Taxonomy" id="2133944"/>
    <lineage>
        <taxon>Bacteria</taxon>
        <taxon>Pseudomonadati</taxon>
        <taxon>Bacteroidota</taxon>
        <taxon>Bacteroidia</taxon>
        <taxon>Bacteroidales</taxon>
        <taxon>Prevotellaceae</taxon>
        <taxon>Pseudoprevotella</taxon>
    </lineage>
</organism>
<dbReference type="OrthoDB" id="7560678at2"/>
<dbReference type="Pfam" id="PF00534">
    <property type="entry name" value="Glycos_transf_1"/>
    <property type="match status" value="1"/>
</dbReference>
<feature type="domain" description="Glycosyl transferase family 1" evidence="1">
    <location>
        <begin position="189"/>
        <end position="346"/>
    </location>
</feature>
<dbReference type="GO" id="GO:0016757">
    <property type="term" value="F:glycosyltransferase activity"/>
    <property type="evidence" value="ECO:0007669"/>
    <property type="project" value="InterPro"/>
</dbReference>
<dbReference type="EMBL" id="CP033459">
    <property type="protein sequence ID" value="QFQ12571.1"/>
    <property type="molecule type" value="Genomic_DNA"/>
</dbReference>
<gene>
    <name evidence="2" type="ORF">C7Y71_005835</name>
</gene>
<dbReference type="AlphaFoldDB" id="A0A5P8E6G2"/>